<name>A0A1H1XJG4_9ACTN</name>
<dbReference type="AlphaFoldDB" id="A0A1H1XJG4"/>
<evidence type="ECO:0000256" key="1">
    <source>
        <dbReference type="ARBA" id="ARBA00012513"/>
    </source>
</evidence>
<keyword evidence="7" id="KW-0175">Coiled coil</keyword>
<dbReference type="STRING" id="642780.SAMN04488570_3494"/>
<dbReference type="Gene3D" id="3.40.50.300">
    <property type="entry name" value="P-loop containing nucleotide triphosphate hydrolases"/>
    <property type="match status" value="2"/>
</dbReference>
<organism evidence="10 11">
    <name type="scientific">Nocardioides scoriae</name>
    <dbReference type="NCBI Taxonomy" id="642780"/>
    <lineage>
        <taxon>Bacteria</taxon>
        <taxon>Bacillati</taxon>
        <taxon>Actinomycetota</taxon>
        <taxon>Actinomycetes</taxon>
        <taxon>Propionibacteriales</taxon>
        <taxon>Nocardioidaceae</taxon>
        <taxon>Nocardioides</taxon>
    </lineage>
</organism>
<dbReference type="GO" id="GO:0005524">
    <property type="term" value="F:ATP binding"/>
    <property type="evidence" value="ECO:0007669"/>
    <property type="project" value="InterPro"/>
</dbReference>
<dbReference type="InterPro" id="IPR014774">
    <property type="entry name" value="KaiC-like_dom"/>
</dbReference>
<dbReference type="PROSITE" id="PS51146">
    <property type="entry name" value="KAIC"/>
    <property type="match status" value="2"/>
</dbReference>
<protein>
    <recommendedName>
        <fullName evidence="1">non-specific serine/threonine protein kinase</fullName>
        <ecNumber evidence="1">2.7.11.1</ecNumber>
    </recommendedName>
</protein>
<keyword evidence="11" id="KW-1185">Reference proteome</keyword>
<reference evidence="11" key="1">
    <citation type="submission" date="2016-10" db="EMBL/GenBank/DDBJ databases">
        <authorList>
            <person name="Varghese N."/>
            <person name="Submissions S."/>
        </authorList>
    </citation>
    <scope>NUCLEOTIDE SEQUENCE [LARGE SCALE GENOMIC DNA]</scope>
    <source>
        <strain evidence="11">DSM 22127</strain>
    </source>
</reference>
<keyword evidence="4" id="KW-0677">Repeat</keyword>
<dbReference type="NCBIfam" id="NF006799">
    <property type="entry name" value="PRK09302.1"/>
    <property type="match status" value="1"/>
</dbReference>
<evidence type="ECO:0000256" key="2">
    <source>
        <dbReference type="ARBA" id="ARBA00022553"/>
    </source>
</evidence>
<dbReference type="PANTHER" id="PTHR42926">
    <property type="match status" value="1"/>
</dbReference>
<sequence length="573" mass="61610">MSTSGSGVASLEKCPSGISGLDDITNGGLPRGRPTLVAGSAGAGKTLFGIEFLVRGATDHGEPGVLLAFEEDAADIATNVASLGFDLPQLEADGLLAIDSFHLDPADFVEAGQFDLTGLFLRLQLAVDSIGAKRVVLDTIEVLFAALPNHAVVRSELSRLFRWLKERDLTVVITGERGGGTDQLTRIGIEEFVSDCVVVLDHRVEDGLSTRRMRITKYRGSLHGTNEYPFLITARGLTVVPITSMGLTYEASEERVSTGVPELDGMLAGGVYRGSAMMISGSAGTGKTSIGAAMAAAACAQGERVLFVSFEESPLQLVRNMRSIGIDLRRWVDAGLLHLHSVRATAFGLEEHLAQLHRLLDEVDPALAVLDAVVSLGRSGTQDQTASVLARDLDLLKSRGVTSVMTTLTRGSAAESSEVEISSLVDTWLLLRNQESNGERNRLMFVIKSRGTSHSNQVREFVLTDDGPRLLEVYVGPQGVLTGSARLEQAGRDESAQRLRVEEQERRRRALAQRTAAVEAQIATLRAELEAEADELDHLVADDAAYTSGDDEARTSVARHRNRMDSSPTGARR</sequence>
<feature type="region of interest" description="Disordered" evidence="8">
    <location>
        <begin position="542"/>
        <end position="573"/>
    </location>
</feature>
<proteinExistence type="predicted"/>
<keyword evidence="5" id="KW-0418">Kinase</keyword>
<dbReference type="InterPro" id="IPR030665">
    <property type="entry name" value="KaiC"/>
</dbReference>
<dbReference type="GO" id="GO:0016787">
    <property type="term" value="F:hydrolase activity"/>
    <property type="evidence" value="ECO:0007669"/>
    <property type="project" value="UniProtKB-KW"/>
</dbReference>
<dbReference type="RefSeq" id="WP_197681032.1">
    <property type="nucleotide sequence ID" value="NZ_LT629757.1"/>
</dbReference>
<dbReference type="PIRSF" id="PIRSF039117">
    <property type="entry name" value="KaiC"/>
    <property type="match status" value="1"/>
</dbReference>
<feature type="domain" description="KaiC" evidence="9">
    <location>
        <begin position="12"/>
        <end position="253"/>
    </location>
</feature>
<keyword evidence="6" id="KW-0378">Hydrolase</keyword>
<evidence type="ECO:0000256" key="6">
    <source>
        <dbReference type="ARBA" id="ARBA00022801"/>
    </source>
</evidence>
<dbReference type="Pfam" id="PF06745">
    <property type="entry name" value="ATPase"/>
    <property type="match status" value="2"/>
</dbReference>
<evidence type="ECO:0000256" key="7">
    <source>
        <dbReference type="SAM" id="Coils"/>
    </source>
</evidence>
<dbReference type="SUPFAM" id="SSF52540">
    <property type="entry name" value="P-loop containing nucleoside triphosphate hydrolases"/>
    <property type="match status" value="2"/>
</dbReference>
<dbReference type="EMBL" id="LT629757">
    <property type="protein sequence ID" value="SDT08866.1"/>
    <property type="molecule type" value="Genomic_DNA"/>
</dbReference>
<dbReference type="InterPro" id="IPR010624">
    <property type="entry name" value="KaiC_dom"/>
</dbReference>
<evidence type="ECO:0000259" key="9">
    <source>
        <dbReference type="PROSITE" id="PS51146"/>
    </source>
</evidence>
<keyword evidence="3" id="KW-0808">Transferase</keyword>
<feature type="coiled-coil region" evidence="7">
    <location>
        <begin position="501"/>
        <end position="542"/>
    </location>
</feature>
<evidence type="ECO:0000256" key="4">
    <source>
        <dbReference type="ARBA" id="ARBA00022737"/>
    </source>
</evidence>
<dbReference type="EC" id="2.7.11.1" evidence="1"/>
<evidence type="ECO:0000256" key="3">
    <source>
        <dbReference type="ARBA" id="ARBA00022679"/>
    </source>
</evidence>
<evidence type="ECO:0000256" key="8">
    <source>
        <dbReference type="SAM" id="MobiDB-lite"/>
    </source>
</evidence>
<evidence type="ECO:0000313" key="10">
    <source>
        <dbReference type="EMBL" id="SDT08866.1"/>
    </source>
</evidence>
<dbReference type="GO" id="GO:0004674">
    <property type="term" value="F:protein serine/threonine kinase activity"/>
    <property type="evidence" value="ECO:0007669"/>
    <property type="project" value="UniProtKB-EC"/>
</dbReference>
<dbReference type="InterPro" id="IPR051347">
    <property type="entry name" value="Circadian_clock_KaiC-rel"/>
</dbReference>
<gene>
    <name evidence="10" type="ORF">SAMN04488570_3494</name>
</gene>
<dbReference type="InterPro" id="IPR027417">
    <property type="entry name" value="P-loop_NTPase"/>
</dbReference>
<dbReference type="Proteomes" id="UP000198859">
    <property type="component" value="Chromosome I"/>
</dbReference>
<accession>A0A1H1XJG4</accession>
<feature type="domain" description="KaiC" evidence="9">
    <location>
        <begin position="254"/>
        <end position="484"/>
    </location>
</feature>
<evidence type="ECO:0000256" key="5">
    <source>
        <dbReference type="ARBA" id="ARBA00022777"/>
    </source>
</evidence>
<keyword evidence="2" id="KW-0597">Phosphoprotein</keyword>
<dbReference type="PANTHER" id="PTHR42926:SF1">
    <property type="entry name" value="CIRCADIAN CLOCK OSCILLATOR PROTEIN KAIC 1"/>
    <property type="match status" value="1"/>
</dbReference>
<evidence type="ECO:0000313" key="11">
    <source>
        <dbReference type="Proteomes" id="UP000198859"/>
    </source>
</evidence>